<name>A0A429XJE4_9RICK</name>
<proteinExistence type="predicted"/>
<organism evidence="2 3">
    <name type="scientific">Candidatus Aquarickettsia rohweri</name>
    <dbReference type="NCBI Taxonomy" id="2602574"/>
    <lineage>
        <taxon>Bacteria</taxon>
        <taxon>Pseudomonadati</taxon>
        <taxon>Pseudomonadota</taxon>
        <taxon>Alphaproteobacteria</taxon>
        <taxon>Rickettsiales</taxon>
        <taxon>Candidatus Midichloriaceae</taxon>
        <taxon>Candidatus Aquarickettsia</taxon>
    </lineage>
</organism>
<feature type="compositionally biased region" description="Basic and acidic residues" evidence="1">
    <location>
        <begin position="38"/>
        <end position="47"/>
    </location>
</feature>
<evidence type="ECO:0000313" key="3">
    <source>
        <dbReference type="Proteomes" id="UP000279470"/>
    </source>
</evidence>
<dbReference type="RefSeq" id="WP_126044816.1">
    <property type="nucleotide sequence ID" value="NZ_RXFM01000046.1"/>
</dbReference>
<protein>
    <submittedName>
        <fullName evidence="2">Uncharacterized protein</fullName>
    </submittedName>
</protein>
<sequence length="346" mass="39828">MGNVETIRMSYDEGYNLGGSGDKIFDSVPQAVNELKEKFTSRSRREAEEDDQQDLNREGLHISKNGEEVEVIKNVEQIKSLDYLTGEQKDFILMHFQLFEASFISNLRNSCSESQNFNLSKAIDNNGSHNYLDIETDENGKVKKITYSKRRIYGYGIDEKIMEAQVEGKVLDQMYLSMDTDITSLRGEKVDQDTVLPKFQLTITSIDHTKSSNSAMIFPKKVPEKGLVDNQHDSLKFFLIDSFIEKIRNNDENKSISDLFLETFSVLATNEKSMNELKREALKMEREILLNNGELKALEKIKYYLNKLLDMIFAKEQFLDSTQNSRVNSFSKRLLQDNSPSKIKGR</sequence>
<evidence type="ECO:0000313" key="2">
    <source>
        <dbReference type="EMBL" id="RST66108.1"/>
    </source>
</evidence>
<dbReference type="Proteomes" id="UP000279470">
    <property type="component" value="Unassembled WGS sequence"/>
</dbReference>
<reference evidence="3" key="1">
    <citation type="submission" date="2018-11" db="EMBL/GenBank/DDBJ databases">
        <title>Phylogenetic, genomic, and biogeographic characterization of a novel and ubiquitous marine invertebrate-associated Rickettsiales parasite, Candidatus Marinoinvertebrata rohwerii, gen. nov., sp. nov.</title>
        <authorList>
            <person name="Klinges J.G."/>
            <person name="Rosales S.M."/>
            <person name="Mcminds R."/>
            <person name="Shaver E.C."/>
            <person name="Shantz A."/>
            <person name="Peters E.C."/>
            <person name="Burkepile D.E."/>
            <person name="Silliman B.R."/>
            <person name="Vega Thurber R.L."/>
        </authorList>
    </citation>
    <scope>NUCLEOTIDE SEQUENCE [LARGE SCALE GENOMIC DNA]</scope>
    <source>
        <strain evidence="3">a_cerv_44</strain>
    </source>
</reference>
<gene>
    <name evidence="2" type="ORF">EIC27_03830</name>
</gene>
<evidence type="ECO:0000256" key="1">
    <source>
        <dbReference type="SAM" id="MobiDB-lite"/>
    </source>
</evidence>
<feature type="region of interest" description="Disordered" evidence="1">
    <location>
        <begin position="38"/>
        <end position="60"/>
    </location>
</feature>
<accession>A0A429XJE4</accession>
<comment type="caution">
    <text evidence="2">The sequence shown here is derived from an EMBL/GenBank/DDBJ whole genome shotgun (WGS) entry which is preliminary data.</text>
</comment>
<dbReference type="EMBL" id="RXFM01000046">
    <property type="protein sequence ID" value="RST66108.1"/>
    <property type="molecule type" value="Genomic_DNA"/>
</dbReference>
<keyword evidence="3" id="KW-1185">Reference proteome</keyword>
<dbReference type="AlphaFoldDB" id="A0A429XJE4"/>